<proteinExistence type="predicted"/>
<organism evidence="1 2">
    <name type="scientific">Candidatus Magnetobacterium casense</name>
    <dbReference type="NCBI Taxonomy" id="1455061"/>
    <lineage>
        <taxon>Bacteria</taxon>
        <taxon>Pseudomonadati</taxon>
        <taxon>Nitrospirota</taxon>
        <taxon>Thermodesulfovibrionia</taxon>
        <taxon>Thermodesulfovibrionales</taxon>
        <taxon>Candidatus Magnetobacteriaceae</taxon>
        <taxon>Candidatus Magnetobacterium</taxon>
    </lineage>
</organism>
<dbReference type="EMBL" id="JABXWD010000685">
    <property type="protein sequence ID" value="MBV6343595.1"/>
    <property type="molecule type" value="Genomic_DNA"/>
</dbReference>
<accession>A0ABS6S425</accession>
<evidence type="ECO:0000313" key="2">
    <source>
        <dbReference type="Proteomes" id="UP001196980"/>
    </source>
</evidence>
<gene>
    <name evidence="1" type="ORF">HWQ67_18670</name>
</gene>
<protein>
    <submittedName>
        <fullName evidence="1">Uncharacterized protein</fullName>
    </submittedName>
</protein>
<evidence type="ECO:0000313" key="1">
    <source>
        <dbReference type="EMBL" id="MBV6343595.1"/>
    </source>
</evidence>
<name>A0ABS6S425_9BACT</name>
<comment type="caution">
    <text evidence="1">The sequence shown here is derived from an EMBL/GenBank/DDBJ whole genome shotgun (WGS) entry which is preliminary data.</text>
</comment>
<dbReference type="Proteomes" id="UP001196980">
    <property type="component" value="Unassembled WGS sequence"/>
</dbReference>
<keyword evidence="2" id="KW-1185">Reference proteome</keyword>
<sequence length="142" mass="15899">MYDLNAFDLKDKRLISSLMNLQLSDKELIEKGRSIADGIRKGGEGELGDLVETLFKSYAGLIKGTTEQDGNNVGEYKRKIISASDEIVSLTDNPRMEQEMSAVLRILALYLKLIVVGSDRDMDTYEKTAKKFATVFASLQRK</sequence>
<reference evidence="1 2" key="1">
    <citation type="journal article" date="2020" name="J Geophys Res Biogeosci">
        <title>Magnetotaxis as an Adaptation to Enable Bacterial Shuttling of Microbial Sulfur and Sulfur Cycling Across Aquatic Oxic#Anoxic Interfaces.</title>
        <authorList>
            <person name="Li J."/>
            <person name="Liu P."/>
            <person name="Wang J."/>
            <person name="Roberts A.P."/>
            <person name="Pan Y."/>
        </authorList>
    </citation>
    <scope>NUCLEOTIDE SEQUENCE [LARGE SCALE GENOMIC DNA]</scope>
    <source>
        <strain evidence="1 2">MYR-1_YQ</strain>
    </source>
</reference>